<organism evidence="5 6">
    <name type="scientific">Ephemeroptericola cinctiostellae</name>
    <dbReference type="NCBI Taxonomy" id="2268024"/>
    <lineage>
        <taxon>Bacteria</taxon>
        <taxon>Pseudomonadati</taxon>
        <taxon>Pseudomonadota</taxon>
        <taxon>Betaproteobacteria</taxon>
        <taxon>Burkholderiales</taxon>
        <taxon>Burkholderiaceae</taxon>
        <taxon>Ephemeroptericola</taxon>
    </lineage>
</organism>
<accession>A0A345DEB7</accession>
<evidence type="ECO:0000313" key="6">
    <source>
        <dbReference type="Proteomes" id="UP000252182"/>
    </source>
</evidence>
<protein>
    <submittedName>
        <fullName evidence="5">Transcriptional activator protein AnoR</fullName>
    </submittedName>
</protein>
<keyword evidence="1" id="KW-0805">Transcription regulation</keyword>
<dbReference type="InterPro" id="IPR000792">
    <property type="entry name" value="Tscrpt_reg_LuxR_C"/>
</dbReference>
<evidence type="ECO:0000256" key="2">
    <source>
        <dbReference type="ARBA" id="ARBA00023125"/>
    </source>
</evidence>
<evidence type="ECO:0000259" key="4">
    <source>
        <dbReference type="PROSITE" id="PS50043"/>
    </source>
</evidence>
<dbReference type="Pfam" id="PF00196">
    <property type="entry name" value="GerE"/>
    <property type="match status" value="1"/>
</dbReference>
<keyword evidence="6" id="KW-1185">Reference proteome</keyword>
<name>A0A345DEB7_9BURK</name>
<dbReference type="PRINTS" id="PR00038">
    <property type="entry name" value="HTHLUXR"/>
</dbReference>
<keyword evidence="2" id="KW-0238">DNA-binding</keyword>
<dbReference type="AlphaFoldDB" id="A0A345DEB7"/>
<dbReference type="GO" id="GO:0006355">
    <property type="term" value="P:regulation of DNA-templated transcription"/>
    <property type="evidence" value="ECO:0007669"/>
    <property type="project" value="InterPro"/>
</dbReference>
<dbReference type="PANTHER" id="PTHR44688">
    <property type="entry name" value="DNA-BINDING TRANSCRIPTIONAL ACTIVATOR DEVR_DOSR"/>
    <property type="match status" value="1"/>
</dbReference>
<dbReference type="RefSeq" id="WP_114563753.1">
    <property type="nucleotide sequence ID" value="NZ_CP031124.1"/>
</dbReference>
<dbReference type="Gene3D" id="1.10.10.10">
    <property type="entry name" value="Winged helix-like DNA-binding domain superfamily/Winged helix DNA-binding domain"/>
    <property type="match status" value="1"/>
</dbReference>
<dbReference type="InterPro" id="IPR016032">
    <property type="entry name" value="Sig_transdc_resp-reg_C-effctor"/>
</dbReference>
<dbReference type="OrthoDB" id="9774661at2"/>
<keyword evidence="3" id="KW-0804">Transcription</keyword>
<dbReference type="PROSITE" id="PS50043">
    <property type="entry name" value="HTH_LUXR_2"/>
    <property type="match status" value="1"/>
</dbReference>
<dbReference type="GO" id="GO:0003677">
    <property type="term" value="F:DNA binding"/>
    <property type="evidence" value="ECO:0007669"/>
    <property type="project" value="UniProtKB-KW"/>
</dbReference>
<sequence length="231" mass="25967">MSNRLELGAFSFAKDEHELLVLLASATQELGFDHYSYGVRLPLPKSQPKTLIFSNYSKRWYQRYVRENYVGIDPTVQHGLRSVLPLQWSSQTAQECPEFWEEAAAHGLCTGWAQSCFGPSGMIGMLTFSHSNATVPSQAQERDMRVLNQVMHERMTHVLTVQNIMDEVILLNPRELEVLRWAADGKTSAEAGDILNLSERTVNFYMGHVLDKLGVTNKTAAVVKAIALNLI</sequence>
<dbReference type="PANTHER" id="PTHR44688:SF16">
    <property type="entry name" value="DNA-BINDING TRANSCRIPTIONAL ACTIVATOR DEVR_DOSR"/>
    <property type="match status" value="1"/>
</dbReference>
<evidence type="ECO:0000313" key="5">
    <source>
        <dbReference type="EMBL" id="AXF86705.1"/>
    </source>
</evidence>
<dbReference type="InterPro" id="IPR036388">
    <property type="entry name" value="WH-like_DNA-bd_sf"/>
</dbReference>
<evidence type="ECO:0000256" key="1">
    <source>
        <dbReference type="ARBA" id="ARBA00023015"/>
    </source>
</evidence>
<gene>
    <name evidence="5" type="primary">anoR</name>
    <name evidence="5" type="ORF">DTO96_102461</name>
</gene>
<reference evidence="6" key="1">
    <citation type="submission" date="2018-07" db="EMBL/GenBank/DDBJ databases">
        <authorList>
            <person name="Kim H."/>
        </authorList>
    </citation>
    <scope>NUCLEOTIDE SEQUENCE [LARGE SCALE GENOMIC DNA]</scope>
    <source>
        <strain evidence="6">F02</strain>
    </source>
</reference>
<dbReference type="Gene3D" id="3.30.450.80">
    <property type="entry name" value="Transcription factor LuxR-like, autoinducer-binding domain"/>
    <property type="match status" value="1"/>
</dbReference>
<dbReference type="EMBL" id="CP031124">
    <property type="protein sequence ID" value="AXF86705.1"/>
    <property type="molecule type" value="Genomic_DNA"/>
</dbReference>
<proteinExistence type="predicted"/>
<feature type="domain" description="HTH luxR-type" evidence="4">
    <location>
        <begin position="164"/>
        <end position="229"/>
    </location>
</feature>
<dbReference type="SMART" id="SM00421">
    <property type="entry name" value="HTH_LUXR"/>
    <property type="match status" value="1"/>
</dbReference>
<dbReference type="InterPro" id="IPR005143">
    <property type="entry name" value="TF_LuxR_autoind-bd_dom"/>
</dbReference>
<dbReference type="SUPFAM" id="SSF75516">
    <property type="entry name" value="Pheromone-binding domain of LuxR-like quorum-sensing transcription factors"/>
    <property type="match status" value="1"/>
</dbReference>
<dbReference type="Pfam" id="PF03472">
    <property type="entry name" value="Autoind_bind"/>
    <property type="match status" value="1"/>
</dbReference>
<dbReference type="SUPFAM" id="SSF46894">
    <property type="entry name" value="C-terminal effector domain of the bipartite response regulators"/>
    <property type="match status" value="1"/>
</dbReference>
<dbReference type="Proteomes" id="UP000252182">
    <property type="component" value="Chromosome"/>
</dbReference>
<dbReference type="CDD" id="cd06170">
    <property type="entry name" value="LuxR_C_like"/>
    <property type="match status" value="1"/>
</dbReference>
<dbReference type="KEGG" id="hyf:DTO96_102461"/>
<dbReference type="InterPro" id="IPR036693">
    <property type="entry name" value="TF_LuxR_autoind-bd_dom_sf"/>
</dbReference>
<evidence type="ECO:0000256" key="3">
    <source>
        <dbReference type="ARBA" id="ARBA00023163"/>
    </source>
</evidence>